<accession>A0ABY5PB73</accession>
<sequence>MSPRPVALRVIASEAARAAGDVLRERFVMRGELVVRTKSSSTDMVSEADEAAEAEIRRVLGARRPDDAILGEEGGRTGTGALEWVVDPLDGTTNFLYGIPAWCVSVAVRDADGWLAGIVFDPIRDEVFAAERDGAATMNGTPLVRSDDPELAASLIGTGFSYDAATRERQAAVVATLLPRARDVRRVGAAALDLAWTAAGRLDGYYERGVKVWDIAAGSLICERAGLDVRPLEARGDLPDGLLAAPAGLADALASIVA</sequence>
<evidence type="ECO:0000313" key="8">
    <source>
        <dbReference type="Proteomes" id="UP001058860"/>
    </source>
</evidence>
<dbReference type="InterPro" id="IPR033942">
    <property type="entry name" value="IMPase"/>
</dbReference>
<dbReference type="PANTHER" id="PTHR20854">
    <property type="entry name" value="INOSITOL MONOPHOSPHATASE"/>
    <property type="match status" value="1"/>
</dbReference>
<dbReference type="PROSITE" id="PS00629">
    <property type="entry name" value="IMP_1"/>
    <property type="match status" value="1"/>
</dbReference>
<dbReference type="SUPFAM" id="SSF56655">
    <property type="entry name" value="Carbohydrate phosphatase"/>
    <property type="match status" value="1"/>
</dbReference>
<keyword evidence="5 6" id="KW-0460">Magnesium</keyword>
<evidence type="ECO:0000256" key="4">
    <source>
        <dbReference type="ARBA" id="ARBA00022801"/>
    </source>
</evidence>
<reference evidence="8" key="1">
    <citation type="submission" date="2021-11" db="EMBL/GenBank/DDBJ databases">
        <title>Cultivation dependent microbiological survey of springs from the worlds oldest radium mine currently devoted to the extraction of radon-saturated water.</title>
        <authorList>
            <person name="Kapinusova G."/>
            <person name="Smrhova T."/>
            <person name="Strejcek M."/>
            <person name="Suman J."/>
            <person name="Jani K."/>
            <person name="Pajer P."/>
            <person name="Uhlik O."/>
        </authorList>
    </citation>
    <scope>NUCLEOTIDE SEQUENCE [LARGE SCALE GENOMIC DNA]</scope>
    <source>
        <strain evidence="8">J379</strain>
    </source>
</reference>
<keyword evidence="8" id="KW-1185">Reference proteome</keyword>
<gene>
    <name evidence="7" type="ORF">LRS13_14450</name>
</gene>
<dbReference type="InterPro" id="IPR020583">
    <property type="entry name" value="Inositol_monoP_metal-BS"/>
</dbReference>
<comment type="catalytic activity">
    <reaction evidence="1 6">
        <text>a myo-inositol phosphate + H2O = myo-inositol + phosphate</text>
        <dbReference type="Rhea" id="RHEA:24056"/>
        <dbReference type="ChEBI" id="CHEBI:15377"/>
        <dbReference type="ChEBI" id="CHEBI:17268"/>
        <dbReference type="ChEBI" id="CHEBI:43474"/>
        <dbReference type="ChEBI" id="CHEBI:84139"/>
        <dbReference type="EC" id="3.1.3.25"/>
    </reaction>
</comment>
<dbReference type="EC" id="3.1.3.25" evidence="6"/>
<evidence type="ECO:0000256" key="3">
    <source>
        <dbReference type="ARBA" id="ARBA00022723"/>
    </source>
</evidence>
<dbReference type="Gene3D" id="3.30.540.10">
    <property type="entry name" value="Fructose-1,6-Bisphosphatase, subunit A, domain 1"/>
    <property type="match status" value="1"/>
</dbReference>
<evidence type="ECO:0000256" key="6">
    <source>
        <dbReference type="RuleBase" id="RU364068"/>
    </source>
</evidence>
<dbReference type="EMBL" id="CP088295">
    <property type="protein sequence ID" value="UUY01924.1"/>
    <property type="molecule type" value="Genomic_DNA"/>
</dbReference>
<name>A0ABY5PB73_9ACTN</name>
<keyword evidence="4 6" id="KW-0378">Hydrolase</keyword>
<dbReference type="PANTHER" id="PTHR20854:SF4">
    <property type="entry name" value="INOSITOL-1-MONOPHOSPHATASE-RELATED"/>
    <property type="match status" value="1"/>
</dbReference>
<dbReference type="CDD" id="cd01639">
    <property type="entry name" value="IMPase"/>
    <property type="match status" value="1"/>
</dbReference>
<comment type="similarity">
    <text evidence="6">Belongs to the inositol monophosphatase superfamily.</text>
</comment>
<evidence type="ECO:0000256" key="5">
    <source>
        <dbReference type="ARBA" id="ARBA00022842"/>
    </source>
</evidence>
<dbReference type="Gene3D" id="3.40.190.80">
    <property type="match status" value="1"/>
</dbReference>
<dbReference type="RefSeq" id="WP_353862465.1">
    <property type="nucleotide sequence ID" value="NZ_CP088295.1"/>
</dbReference>
<dbReference type="PRINTS" id="PR00377">
    <property type="entry name" value="IMPHPHTASES"/>
</dbReference>
<organism evidence="7 8">
    <name type="scientific">Svornostia abyssi</name>
    <dbReference type="NCBI Taxonomy" id="2898438"/>
    <lineage>
        <taxon>Bacteria</taxon>
        <taxon>Bacillati</taxon>
        <taxon>Actinomycetota</taxon>
        <taxon>Thermoleophilia</taxon>
        <taxon>Solirubrobacterales</taxon>
        <taxon>Baekduiaceae</taxon>
        <taxon>Svornostia</taxon>
    </lineage>
</organism>
<keyword evidence="3 6" id="KW-0479">Metal-binding</keyword>
<proteinExistence type="inferred from homology"/>
<evidence type="ECO:0000256" key="1">
    <source>
        <dbReference type="ARBA" id="ARBA00001033"/>
    </source>
</evidence>
<dbReference type="Pfam" id="PF00459">
    <property type="entry name" value="Inositol_P"/>
    <property type="match status" value="1"/>
</dbReference>
<evidence type="ECO:0000256" key="2">
    <source>
        <dbReference type="ARBA" id="ARBA00001946"/>
    </source>
</evidence>
<dbReference type="InterPro" id="IPR000760">
    <property type="entry name" value="Inositol_monophosphatase-like"/>
</dbReference>
<comment type="cofactor">
    <cofactor evidence="2 6">
        <name>Mg(2+)</name>
        <dbReference type="ChEBI" id="CHEBI:18420"/>
    </cofactor>
</comment>
<protein>
    <recommendedName>
        <fullName evidence="6">Inositol-1-monophosphatase</fullName>
        <ecNumber evidence="6">3.1.3.25</ecNumber>
    </recommendedName>
</protein>
<dbReference type="Proteomes" id="UP001058860">
    <property type="component" value="Chromosome"/>
</dbReference>
<evidence type="ECO:0000313" key="7">
    <source>
        <dbReference type="EMBL" id="UUY01924.1"/>
    </source>
</evidence>